<dbReference type="Proteomes" id="UP001526147">
    <property type="component" value="Unassembled WGS sequence"/>
</dbReference>
<evidence type="ECO:0000313" key="2">
    <source>
        <dbReference type="Proteomes" id="UP001526147"/>
    </source>
</evidence>
<dbReference type="EMBL" id="JAOYEY010000042">
    <property type="protein sequence ID" value="MCV9886672.1"/>
    <property type="molecule type" value="Genomic_DNA"/>
</dbReference>
<accession>A0ABT3DHZ3</accession>
<evidence type="ECO:0000313" key="1">
    <source>
        <dbReference type="EMBL" id="MCV9886672.1"/>
    </source>
</evidence>
<dbReference type="RefSeq" id="WP_264143224.1">
    <property type="nucleotide sequence ID" value="NZ_JAOYEY010000042.1"/>
</dbReference>
<gene>
    <name evidence="1" type="ORF">OIH86_13610</name>
</gene>
<proteinExistence type="predicted"/>
<dbReference type="InterPro" id="IPR025233">
    <property type="entry name" value="DUF4176"/>
</dbReference>
<name>A0ABT3DHZ3_9BACI</name>
<dbReference type="Pfam" id="PF13780">
    <property type="entry name" value="DUF4176"/>
    <property type="match status" value="1"/>
</dbReference>
<comment type="caution">
    <text evidence="1">The sequence shown here is derived from an EMBL/GenBank/DDBJ whole genome shotgun (WGS) entry which is preliminary data.</text>
</comment>
<organism evidence="1 2">
    <name type="scientific">Metabacillus halosaccharovorans</name>
    <dbReference type="NCBI Taxonomy" id="930124"/>
    <lineage>
        <taxon>Bacteria</taxon>
        <taxon>Bacillati</taxon>
        <taxon>Bacillota</taxon>
        <taxon>Bacilli</taxon>
        <taxon>Bacillales</taxon>
        <taxon>Bacillaceae</taxon>
        <taxon>Metabacillus</taxon>
    </lineage>
</organism>
<keyword evidence="2" id="KW-1185">Reference proteome</keyword>
<sequence length="107" mass="12386">MRNEINSINIDKGTELLSIGTVVLIEEIVQPIMIYGRMQQQADQEEKVWEYVACPYPQGHISDETNVFFNHEQIKQVIFKGFESEGEKLMKEKLLSLKKGTHHEGDH</sequence>
<reference evidence="1 2" key="1">
    <citation type="submission" date="2022-10" db="EMBL/GenBank/DDBJ databases">
        <title>Draft genome assembly of moderately radiation resistant bacterium Metabacillus halosaccharovorans.</title>
        <authorList>
            <person name="Pal S."/>
            <person name="Gopinathan A."/>
        </authorList>
    </citation>
    <scope>NUCLEOTIDE SEQUENCE [LARGE SCALE GENOMIC DNA]</scope>
    <source>
        <strain evidence="1 2">VITHBRA001</strain>
    </source>
</reference>
<protein>
    <submittedName>
        <fullName evidence="1">DUF4176 domain-containing protein</fullName>
    </submittedName>
</protein>